<dbReference type="PANTHER" id="PTHR48079">
    <property type="entry name" value="PROTEIN YEEZ"/>
    <property type="match status" value="1"/>
</dbReference>
<dbReference type="GO" id="GO:0004029">
    <property type="term" value="F:aldehyde dehydrogenase (NAD+) activity"/>
    <property type="evidence" value="ECO:0007669"/>
    <property type="project" value="TreeGrafter"/>
</dbReference>
<dbReference type="InterPro" id="IPR051783">
    <property type="entry name" value="NAD(P)-dependent_oxidoreduct"/>
</dbReference>
<reference evidence="2 3" key="1">
    <citation type="submission" date="2015-09" db="EMBL/GenBank/DDBJ databases">
        <title>Draft genome sequence of Alicyclobacillus ferrooxydans DSM 22381.</title>
        <authorList>
            <person name="Hemp J."/>
        </authorList>
    </citation>
    <scope>NUCLEOTIDE SEQUENCE [LARGE SCALE GENOMIC DNA]</scope>
    <source>
        <strain evidence="2 3">TC-34</strain>
    </source>
</reference>
<dbReference type="GO" id="GO:0005737">
    <property type="term" value="C:cytoplasm"/>
    <property type="evidence" value="ECO:0007669"/>
    <property type="project" value="TreeGrafter"/>
</dbReference>
<dbReference type="PATRIC" id="fig|471514.4.peg.2046"/>
<dbReference type="PANTHER" id="PTHR48079:SF6">
    <property type="entry name" value="NAD(P)-BINDING DOMAIN-CONTAINING PROTEIN-RELATED"/>
    <property type="match status" value="1"/>
</dbReference>
<organism evidence="2 3">
    <name type="scientific">Alicyclobacillus ferrooxydans</name>
    <dbReference type="NCBI Taxonomy" id="471514"/>
    <lineage>
        <taxon>Bacteria</taxon>
        <taxon>Bacillati</taxon>
        <taxon>Bacillota</taxon>
        <taxon>Bacilli</taxon>
        <taxon>Bacillales</taxon>
        <taxon>Alicyclobacillaceae</taxon>
        <taxon>Alicyclobacillus</taxon>
    </lineage>
</organism>
<dbReference type="Gene3D" id="3.40.50.720">
    <property type="entry name" value="NAD(P)-binding Rossmann-like Domain"/>
    <property type="match status" value="1"/>
</dbReference>
<keyword evidence="3" id="KW-1185">Reference proteome</keyword>
<protein>
    <recommendedName>
        <fullName evidence="1">NAD-dependent epimerase/dehydratase domain-containing protein</fullName>
    </recommendedName>
</protein>
<dbReference type="AlphaFoldDB" id="A0A0P9CD93"/>
<sequence>MKILVIGGTRFLGRHFVEAALKNNHEVTVFHRGQTNVGLFDDVEEILGDRDGGTDRLKGREWDAVVDTCGYVPRVVRQSVEALAGTTANYTFISSISVYKDFPEAGMDETTPVDVLPEDDADSEDVSKYYGPLKALCEYEVTRGFGERALIVRPGLIVGPNDPTDRFTYWPARFDQGGDALVPGDAERLIQFIDVRDLASFTLALVEQGAGGVYHATGLPVSMAELVEACQAASVHAAAPVWVEESFLEGTDVQPWMELPLWIGPAANWPGFMEVSVAKALERGLTCRSTLETVRDTLSWVKTGRGDREWKAGLRPEKERELLNAWRASQSS</sequence>
<proteinExistence type="predicted"/>
<dbReference type="EMBL" id="LJCO01000046">
    <property type="protein sequence ID" value="KPV43713.1"/>
    <property type="molecule type" value="Genomic_DNA"/>
</dbReference>
<evidence type="ECO:0000259" key="1">
    <source>
        <dbReference type="Pfam" id="PF01370"/>
    </source>
</evidence>
<name>A0A0P9CD93_9BACL</name>
<evidence type="ECO:0000313" key="3">
    <source>
        <dbReference type="Proteomes" id="UP000050482"/>
    </source>
</evidence>
<dbReference type="STRING" id="471514.AN477_11185"/>
<dbReference type="SUPFAM" id="SSF51735">
    <property type="entry name" value="NAD(P)-binding Rossmann-fold domains"/>
    <property type="match status" value="1"/>
</dbReference>
<accession>A0A0P9CD93</accession>
<feature type="domain" description="NAD-dependent epimerase/dehydratase" evidence="1">
    <location>
        <begin position="3"/>
        <end position="212"/>
    </location>
</feature>
<dbReference type="Pfam" id="PF01370">
    <property type="entry name" value="Epimerase"/>
    <property type="match status" value="1"/>
</dbReference>
<comment type="caution">
    <text evidence="2">The sequence shown here is derived from an EMBL/GenBank/DDBJ whole genome shotgun (WGS) entry which is preliminary data.</text>
</comment>
<evidence type="ECO:0000313" key="2">
    <source>
        <dbReference type="EMBL" id="KPV43713.1"/>
    </source>
</evidence>
<dbReference type="InterPro" id="IPR001509">
    <property type="entry name" value="Epimerase_deHydtase"/>
</dbReference>
<dbReference type="CDD" id="cd05265">
    <property type="entry name" value="SDR_a1"/>
    <property type="match status" value="1"/>
</dbReference>
<dbReference type="RefSeq" id="WP_054969244.1">
    <property type="nucleotide sequence ID" value="NZ_LJCO01000046.1"/>
</dbReference>
<dbReference type="OrthoDB" id="9809586at2"/>
<dbReference type="Proteomes" id="UP000050482">
    <property type="component" value="Unassembled WGS sequence"/>
</dbReference>
<gene>
    <name evidence="2" type="ORF">AN477_11185</name>
</gene>
<dbReference type="InterPro" id="IPR036291">
    <property type="entry name" value="NAD(P)-bd_dom_sf"/>
</dbReference>